<feature type="transmembrane region" description="Helical" evidence="7">
    <location>
        <begin position="207"/>
        <end position="229"/>
    </location>
</feature>
<dbReference type="RefSeq" id="WP_069657233.1">
    <property type="nucleotide sequence ID" value="NZ_MIJF01000046.1"/>
</dbReference>
<dbReference type="PROSITE" id="PS50850">
    <property type="entry name" value="MFS"/>
    <property type="match status" value="1"/>
</dbReference>
<proteinExistence type="predicted"/>
<dbReference type="EMBL" id="MIJF01000046">
    <property type="protein sequence ID" value="OEF98897.1"/>
    <property type="molecule type" value="Genomic_DNA"/>
</dbReference>
<feature type="transmembrane region" description="Helical" evidence="7">
    <location>
        <begin position="341"/>
        <end position="367"/>
    </location>
</feature>
<evidence type="ECO:0000256" key="7">
    <source>
        <dbReference type="SAM" id="Phobius"/>
    </source>
</evidence>
<dbReference type="Gene3D" id="1.20.1250.20">
    <property type="entry name" value="MFS general substrate transporter like domains"/>
    <property type="match status" value="2"/>
</dbReference>
<name>A0A1D2YT97_9BACI</name>
<dbReference type="InterPro" id="IPR036259">
    <property type="entry name" value="MFS_trans_sf"/>
</dbReference>
<reference evidence="9 10" key="1">
    <citation type="submission" date="2016-09" db="EMBL/GenBank/DDBJ databases">
        <title>Draft genome sequence for the type strain of Vulcanibacillus modesticaldus BR, a strictly anaerobic, moderately thermophilic, and nitrate-reducing bacterium from deep sea-hydrothermal vents of the Mid-Atlantic Ridge.</title>
        <authorList>
            <person name="Abin C.A."/>
            <person name="Hollibaugh J.T."/>
        </authorList>
    </citation>
    <scope>NUCLEOTIDE SEQUENCE [LARGE SCALE GENOMIC DNA]</scope>
    <source>
        <strain evidence="9 10">BR</strain>
    </source>
</reference>
<protein>
    <submittedName>
        <fullName evidence="9">Multidrug transporter</fullName>
    </submittedName>
</protein>
<dbReference type="AlphaFoldDB" id="A0A1D2YT97"/>
<keyword evidence="10" id="KW-1185">Reference proteome</keyword>
<dbReference type="SUPFAM" id="SSF103473">
    <property type="entry name" value="MFS general substrate transporter"/>
    <property type="match status" value="1"/>
</dbReference>
<evidence type="ECO:0000256" key="1">
    <source>
        <dbReference type="ARBA" id="ARBA00004651"/>
    </source>
</evidence>
<dbReference type="STRING" id="337097.BHF71_02930"/>
<evidence type="ECO:0000256" key="6">
    <source>
        <dbReference type="ARBA" id="ARBA00023136"/>
    </source>
</evidence>
<keyword evidence="2" id="KW-0813">Transport</keyword>
<evidence type="ECO:0000313" key="10">
    <source>
        <dbReference type="Proteomes" id="UP000243739"/>
    </source>
</evidence>
<feature type="transmembrane region" description="Helical" evidence="7">
    <location>
        <begin position="373"/>
        <end position="391"/>
    </location>
</feature>
<keyword evidence="4 7" id="KW-0812">Transmembrane</keyword>
<accession>A0A1D2YT97</accession>
<evidence type="ECO:0000313" key="9">
    <source>
        <dbReference type="EMBL" id="OEF98897.1"/>
    </source>
</evidence>
<keyword evidence="5 7" id="KW-1133">Transmembrane helix</keyword>
<feature type="transmembrane region" description="Helical" evidence="7">
    <location>
        <begin position="133"/>
        <end position="155"/>
    </location>
</feature>
<feature type="transmembrane region" description="Helical" evidence="7">
    <location>
        <begin position="9"/>
        <end position="33"/>
    </location>
</feature>
<dbReference type="PANTHER" id="PTHR43414">
    <property type="entry name" value="MULTIDRUG RESISTANCE PROTEIN MDTG"/>
    <property type="match status" value="1"/>
</dbReference>
<feature type="transmembrane region" description="Helical" evidence="7">
    <location>
        <begin position="307"/>
        <end position="329"/>
    </location>
</feature>
<evidence type="ECO:0000256" key="2">
    <source>
        <dbReference type="ARBA" id="ARBA00022448"/>
    </source>
</evidence>
<feature type="transmembrane region" description="Helical" evidence="7">
    <location>
        <begin position="283"/>
        <end position="301"/>
    </location>
</feature>
<feature type="transmembrane region" description="Helical" evidence="7">
    <location>
        <begin position="104"/>
        <end position="126"/>
    </location>
</feature>
<evidence type="ECO:0000259" key="8">
    <source>
        <dbReference type="PROSITE" id="PS50850"/>
    </source>
</evidence>
<dbReference type="GO" id="GO:0022857">
    <property type="term" value="F:transmembrane transporter activity"/>
    <property type="evidence" value="ECO:0007669"/>
    <property type="project" value="InterPro"/>
</dbReference>
<dbReference type="Pfam" id="PF07690">
    <property type="entry name" value="MFS_1"/>
    <property type="match status" value="1"/>
</dbReference>
<sequence>MQRWSRNLYVLWGAVFLLMAAMSSIIPFLPLLIEQNMGIESEKEVAMWSGLIFGANFFTAFLVSPFWGIVADRYGRKIMILRSGFGMAIVIIMMGLATNVYQLLILRLVNGLIAGFNPAAIALIATNTPKEKVGYALGVLNSGRVAGTIIGPFFGGLLADYIGFSQIFLYTGLLIMLSAFLVLLLVQEDFKPIASSQSGSFIQDFNIILRTQPLSSLFMVSFLIQFAVLNVNPILPLYIGKLNPPGDRVAFFAGLVSATTGFANMAFSPKLGKLGDKYGSEKVLFYSLIGAALFFLPQGFSGNVWQLMMWRFLLGLTIGGLLPSIDSLIRHYSPVGMESRTYSYSSSALFLGNLLGPIVGGILAGIIGFKGMFLFTGILLLTNGIIVKRLLQKQIQIRKFQSM</sequence>
<feature type="transmembrane region" description="Helical" evidence="7">
    <location>
        <begin position="167"/>
        <end position="186"/>
    </location>
</feature>
<dbReference type="PANTHER" id="PTHR43414:SF6">
    <property type="entry name" value="MULTIDRUG RESISTANCE PROTEIN MDTG"/>
    <property type="match status" value="1"/>
</dbReference>
<evidence type="ECO:0000256" key="4">
    <source>
        <dbReference type="ARBA" id="ARBA00022692"/>
    </source>
</evidence>
<feature type="domain" description="Major facilitator superfamily (MFS) profile" evidence="8">
    <location>
        <begin position="7"/>
        <end position="395"/>
    </location>
</feature>
<dbReference type="InterPro" id="IPR011701">
    <property type="entry name" value="MFS"/>
</dbReference>
<comment type="caution">
    <text evidence="9">The sequence shown here is derived from an EMBL/GenBank/DDBJ whole genome shotgun (WGS) entry which is preliminary data.</text>
</comment>
<dbReference type="GO" id="GO:0005886">
    <property type="term" value="C:plasma membrane"/>
    <property type="evidence" value="ECO:0007669"/>
    <property type="project" value="UniProtKB-SubCell"/>
</dbReference>
<evidence type="ECO:0000256" key="5">
    <source>
        <dbReference type="ARBA" id="ARBA00022989"/>
    </source>
</evidence>
<comment type="subcellular location">
    <subcellularLocation>
        <location evidence="1">Cell membrane</location>
        <topology evidence="1">Multi-pass membrane protein</topology>
    </subcellularLocation>
</comment>
<feature type="transmembrane region" description="Helical" evidence="7">
    <location>
        <begin position="45"/>
        <end position="67"/>
    </location>
</feature>
<keyword evidence="6 7" id="KW-0472">Membrane</keyword>
<evidence type="ECO:0000256" key="3">
    <source>
        <dbReference type="ARBA" id="ARBA00022475"/>
    </source>
</evidence>
<dbReference type="PRINTS" id="PR01035">
    <property type="entry name" value="TCRTETA"/>
</dbReference>
<feature type="transmembrane region" description="Helical" evidence="7">
    <location>
        <begin position="249"/>
        <end position="271"/>
    </location>
</feature>
<keyword evidence="3" id="KW-1003">Cell membrane</keyword>
<dbReference type="OrthoDB" id="65739at2"/>
<feature type="transmembrane region" description="Helical" evidence="7">
    <location>
        <begin position="79"/>
        <end position="98"/>
    </location>
</feature>
<organism evidence="9 10">
    <name type="scientific">Vulcanibacillus modesticaldus</name>
    <dbReference type="NCBI Taxonomy" id="337097"/>
    <lineage>
        <taxon>Bacteria</taxon>
        <taxon>Bacillati</taxon>
        <taxon>Bacillota</taxon>
        <taxon>Bacilli</taxon>
        <taxon>Bacillales</taxon>
        <taxon>Bacillaceae</taxon>
        <taxon>Vulcanibacillus</taxon>
    </lineage>
</organism>
<dbReference type="Proteomes" id="UP000243739">
    <property type="component" value="Unassembled WGS sequence"/>
</dbReference>
<dbReference type="InterPro" id="IPR001958">
    <property type="entry name" value="Tet-R_TetA/multi-R_MdtG-like"/>
</dbReference>
<dbReference type="InterPro" id="IPR020846">
    <property type="entry name" value="MFS_dom"/>
</dbReference>
<gene>
    <name evidence="9" type="ORF">BHF71_02930</name>
</gene>